<evidence type="ECO:0008006" key="5">
    <source>
        <dbReference type="Google" id="ProtNLM"/>
    </source>
</evidence>
<proteinExistence type="predicted"/>
<protein>
    <recommendedName>
        <fullName evidence="5">DUF1176 domain-containing protein</fullName>
    </recommendedName>
</protein>
<dbReference type="RefSeq" id="WP_006984129.1">
    <property type="nucleotide sequence ID" value="NZ_JH417878.1"/>
</dbReference>
<dbReference type="Proteomes" id="UP000004750">
    <property type="component" value="Unassembled WGS sequence"/>
</dbReference>
<gene>
    <name evidence="3" type="ORF">HMPREF9080_00098</name>
</gene>
<evidence type="ECO:0000256" key="1">
    <source>
        <dbReference type="SAM" id="MobiDB-lite"/>
    </source>
</evidence>
<dbReference type="EMBL" id="AGCM01000005">
    <property type="protein sequence ID" value="EHM56103.1"/>
    <property type="molecule type" value="Genomic_DNA"/>
</dbReference>
<feature type="compositionally biased region" description="Polar residues" evidence="1">
    <location>
        <begin position="404"/>
        <end position="421"/>
    </location>
</feature>
<feature type="signal peptide" evidence="2">
    <location>
        <begin position="1"/>
        <end position="19"/>
    </location>
</feature>
<dbReference type="STRING" id="797473.HMPREF9080_00098"/>
<reference evidence="3 4" key="1">
    <citation type="submission" date="2011-08" db="EMBL/GenBank/DDBJ databases">
        <authorList>
            <person name="Weinstock G."/>
            <person name="Sodergren E."/>
            <person name="Clifton S."/>
            <person name="Fulton L."/>
            <person name="Fulton B."/>
            <person name="Courtney L."/>
            <person name="Fronick C."/>
            <person name="Harrison M."/>
            <person name="Strong C."/>
            <person name="Farmer C."/>
            <person name="Delahaunty K."/>
            <person name="Markovic C."/>
            <person name="Hall O."/>
            <person name="Minx P."/>
            <person name="Tomlinson C."/>
            <person name="Mitreva M."/>
            <person name="Hou S."/>
            <person name="Chen J."/>
            <person name="Wollam A."/>
            <person name="Pepin K.H."/>
            <person name="Johnson M."/>
            <person name="Bhonagiri V."/>
            <person name="Zhang X."/>
            <person name="Suruliraj S."/>
            <person name="Warren W."/>
            <person name="Chinwalla A."/>
            <person name="Mardis E.R."/>
            <person name="Wilson R.K."/>
        </authorList>
    </citation>
    <scope>NUCLEOTIDE SEQUENCE [LARGE SCALE GENOMIC DNA]</scope>
    <source>
        <strain evidence="3 4">F0432</strain>
    </source>
</reference>
<name>G9ZBH5_9GAMM</name>
<dbReference type="AlphaFoldDB" id="G9ZBH5"/>
<evidence type="ECO:0000313" key="4">
    <source>
        <dbReference type="Proteomes" id="UP000004750"/>
    </source>
</evidence>
<dbReference type="Pfam" id="PF06674">
    <property type="entry name" value="DUF1176"/>
    <property type="match status" value="1"/>
</dbReference>
<keyword evidence="2" id="KW-0732">Signal</keyword>
<comment type="caution">
    <text evidence="3">The sequence shown here is derived from an EMBL/GenBank/DDBJ whole genome shotgun (WGS) entry which is preliminary data.</text>
</comment>
<evidence type="ECO:0000313" key="3">
    <source>
        <dbReference type="EMBL" id="EHM56103.1"/>
    </source>
</evidence>
<sequence>MSRQILILLAAAPLVALTAADDGRFEHKDWQLVCENNGTCRAAGYQKADDKRPISIRITRETGADAAVSARLAITYHLWKDKPALPSSGELFLDGTSLGTLTLKKSGHATYADLDPTQTAAVLDAVIHTGNITFTADGNTWALSGAGATATLLKMDEYQQRTGTPSALVKRGDSNAPVRQAKNHPVIQAAAVASDSGRTVAPTDLDYPALHALLLSKADAGCNILRESQQPITLYPLDNKHTLAETACWQGAYNRNNYYAVLNAEQNRVLNTVPISDIPDDNDRDSGAGPIAYKDGVITAFARASEEGDCVVNSRYTWNGKAFAYSYRSESNLCRGFPGNAWKLPSFAAAVKKPAGAGESGQSAAVPAAKDNKNLPPAVTIRASSEPAAPVTENTAPAPAPVQKTDNNTPPSAPVQKTDNNTPPPAKTQPAATGKALPLAANLPASADGTLAYLGIETTTTAPLILTLDPGGGATVAVIPRGGKITVLLTDGAGHYLVKNHFGLTGWALASESSKNDDFPALATQEQPIPNSEARYTLHYLANLGSTMQDDYHREPNGVLNKGAPPAGAKKNSHYRHLLDTRLKTGGPRYHILCLNEPSDDPYCYLAQAADGWEKETLPTLHATTYYLPGNGYLYTANDDPGHYRKRQKWQLDGSTLQEETQPYYALDLASTYRGLGQNQDAPLELHDADGKRVATLAPGDSVTLLLADGQYNCPADARASNNRCHENRLLLKTADNTLGWVIVNDKQDKAPKFDGLPPSAD</sequence>
<evidence type="ECO:0000256" key="2">
    <source>
        <dbReference type="SAM" id="SignalP"/>
    </source>
</evidence>
<feature type="chain" id="PRO_5003529235" description="DUF1176 domain-containing protein" evidence="2">
    <location>
        <begin position="20"/>
        <end position="762"/>
    </location>
</feature>
<dbReference type="HOGENOM" id="CLU_365908_0_0_6"/>
<accession>G9ZBH5</accession>
<dbReference type="InterPro" id="IPR009560">
    <property type="entry name" value="DUF1176"/>
</dbReference>
<organism evidence="3 4">
    <name type="scientific">Cardiobacterium valvarum F0432</name>
    <dbReference type="NCBI Taxonomy" id="797473"/>
    <lineage>
        <taxon>Bacteria</taxon>
        <taxon>Pseudomonadati</taxon>
        <taxon>Pseudomonadota</taxon>
        <taxon>Gammaproteobacteria</taxon>
        <taxon>Cardiobacteriales</taxon>
        <taxon>Cardiobacteriaceae</taxon>
        <taxon>Cardiobacterium</taxon>
    </lineage>
</organism>
<feature type="region of interest" description="Disordered" evidence="1">
    <location>
        <begin position="384"/>
        <end position="433"/>
    </location>
</feature>